<dbReference type="PROSITE" id="PS51740">
    <property type="entry name" value="SPOVT_ABRB"/>
    <property type="match status" value="1"/>
</dbReference>
<gene>
    <name evidence="2" type="ORF">LCGC14_1793330</name>
</gene>
<evidence type="ECO:0000259" key="1">
    <source>
        <dbReference type="PROSITE" id="PS51740"/>
    </source>
</evidence>
<dbReference type="SUPFAM" id="SSF89447">
    <property type="entry name" value="AbrB/MazE/MraZ-like"/>
    <property type="match status" value="1"/>
</dbReference>
<dbReference type="SMART" id="SM00966">
    <property type="entry name" value="SpoVT_AbrB"/>
    <property type="match status" value="1"/>
</dbReference>
<dbReference type="InterPro" id="IPR007159">
    <property type="entry name" value="SpoVT-AbrB_dom"/>
</dbReference>
<dbReference type="NCBIfam" id="TIGR01439">
    <property type="entry name" value="lp_hng_hel_AbrB"/>
    <property type="match status" value="1"/>
</dbReference>
<dbReference type="GO" id="GO:0003677">
    <property type="term" value="F:DNA binding"/>
    <property type="evidence" value="ECO:0007669"/>
    <property type="project" value="InterPro"/>
</dbReference>
<sequence>MAVLATTKMSSKGQVVIPEEIRKRLGLKAGSQFVVVGDKDVVILKAISPPSIEEFDEFIAEARRQARQAGIKSADITNAIAKARGNV</sequence>
<protein>
    <recommendedName>
        <fullName evidence="1">SpoVT-AbrB domain-containing protein</fullName>
    </recommendedName>
</protein>
<dbReference type="Pfam" id="PF04014">
    <property type="entry name" value="MazE_antitoxin"/>
    <property type="match status" value="1"/>
</dbReference>
<reference evidence="2" key="1">
    <citation type="journal article" date="2015" name="Nature">
        <title>Complex archaea that bridge the gap between prokaryotes and eukaryotes.</title>
        <authorList>
            <person name="Spang A."/>
            <person name="Saw J.H."/>
            <person name="Jorgensen S.L."/>
            <person name="Zaremba-Niedzwiedzka K."/>
            <person name="Martijn J."/>
            <person name="Lind A.E."/>
            <person name="van Eijk R."/>
            <person name="Schleper C."/>
            <person name="Guy L."/>
            <person name="Ettema T.J."/>
        </authorList>
    </citation>
    <scope>NUCLEOTIDE SEQUENCE</scope>
</reference>
<evidence type="ECO:0000313" key="2">
    <source>
        <dbReference type="EMBL" id="KKM01546.1"/>
    </source>
</evidence>
<accession>A0A0F9J6M9</accession>
<dbReference type="EMBL" id="LAZR01017169">
    <property type="protein sequence ID" value="KKM01546.1"/>
    <property type="molecule type" value="Genomic_DNA"/>
</dbReference>
<dbReference type="AlphaFoldDB" id="A0A0F9J6M9"/>
<comment type="caution">
    <text evidence="2">The sequence shown here is derived from an EMBL/GenBank/DDBJ whole genome shotgun (WGS) entry which is preliminary data.</text>
</comment>
<dbReference type="Gene3D" id="2.10.260.10">
    <property type="match status" value="1"/>
</dbReference>
<proteinExistence type="predicted"/>
<dbReference type="InterPro" id="IPR037914">
    <property type="entry name" value="SpoVT-AbrB_sf"/>
</dbReference>
<name>A0A0F9J6M9_9ZZZZ</name>
<organism evidence="2">
    <name type="scientific">marine sediment metagenome</name>
    <dbReference type="NCBI Taxonomy" id="412755"/>
    <lineage>
        <taxon>unclassified sequences</taxon>
        <taxon>metagenomes</taxon>
        <taxon>ecological metagenomes</taxon>
    </lineage>
</organism>
<feature type="domain" description="SpoVT-AbrB" evidence="1">
    <location>
        <begin position="4"/>
        <end position="49"/>
    </location>
</feature>